<dbReference type="KEGG" id="sphh:SDAV_001571"/>
<dbReference type="EMBL" id="CP031088">
    <property type="protein sequence ID" value="AXF96536.1"/>
    <property type="molecule type" value="Genomic_DNA"/>
</dbReference>
<accession>A0A345DQP5</accession>
<proteinExistence type="predicted"/>
<dbReference type="SUPFAM" id="SSF53098">
    <property type="entry name" value="Ribonuclease H-like"/>
    <property type="match status" value="1"/>
</dbReference>
<reference evidence="2" key="1">
    <citation type="submission" date="2018-07" db="EMBL/GenBank/DDBJ databases">
        <title>Complete Genome Sequence of Spiroplasma phoeniceum.</title>
        <authorList>
            <person name="Davis R.E."/>
            <person name="Shao J.Y."/>
            <person name="Zhao Y."/>
            <person name="Silver A."/>
            <person name="Stump z."/>
            <person name="Gasparich G."/>
        </authorList>
    </citation>
    <scope>NUCLEOTIDE SEQUENCE [LARGE SCALE GENOMIC DNA]</scope>
    <source>
        <strain evidence="2">P40</strain>
    </source>
</reference>
<protein>
    <submittedName>
        <fullName evidence="1">Transposase of is30 family protein</fullName>
    </submittedName>
</protein>
<organism evidence="1 2">
    <name type="scientific">Spiroplasma phoeniceum P40</name>
    <dbReference type="NCBI Taxonomy" id="1276259"/>
    <lineage>
        <taxon>Bacteria</taxon>
        <taxon>Bacillati</taxon>
        <taxon>Mycoplasmatota</taxon>
        <taxon>Mollicutes</taxon>
        <taxon>Entomoplasmatales</taxon>
        <taxon>Spiroplasmataceae</taxon>
        <taxon>Spiroplasma</taxon>
    </lineage>
</organism>
<sequence length="68" mass="8131">MEIFAEIQVYFCDAGLPQQKPLIEYMNSELRYWFPKGTDFNNVSQKRINWVVNVINDKLRPCFNLNKC</sequence>
<dbReference type="Proteomes" id="UP000253689">
    <property type="component" value="Chromosome"/>
</dbReference>
<gene>
    <name evidence="1" type="ORF">SDAV_001571</name>
</gene>
<keyword evidence="2" id="KW-1185">Reference proteome</keyword>
<name>A0A345DQP5_9MOLU</name>
<dbReference type="AlphaFoldDB" id="A0A345DQP5"/>
<evidence type="ECO:0000313" key="2">
    <source>
        <dbReference type="Proteomes" id="UP000253689"/>
    </source>
</evidence>
<dbReference type="InterPro" id="IPR012337">
    <property type="entry name" value="RNaseH-like_sf"/>
</dbReference>
<evidence type="ECO:0000313" key="1">
    <source>
        <dbReference type="EMBL" id="AXF96536.1"/>
    </source>
</evidence>